<name>U6L8M5_9EIME</name>
<evidence type="ECO:0000256" key="1">
    <source>
        <dbReference type="SAM" id="MobiDB-lite"/>
    </source>
</evidence>
<gene>
    <name evidence="2" type="ORF">EBH_0013460</name>
</gene>
<evidence type="ECO:0000313" key="2">
    <source>
        <dbReference type="EMBL" id="CDJ46782.1"/>
    </source>
</evidence>
<dbReference type="PANTHER" id="PTHR24330">
    <property type="entry name" value="HOMEOBOX PROTEIN BARH-LIKE"/>
    <property type="match status" value="1"/>
</dbReference>
<dbReference type="Proteomes" id="UP000030750">
    <property type="component" value="Unassembled WGS sequence"/>
</dbReference>
<proteinExistence type="predicted"/>
<organism evidence="2 3">
    <name type="scientific">Eimeria brunetti</name>
    <dbReference type="NCBI Taxonomy" id="51314"/>
    <lineage>
        <taxon>Eukaryota</taxon>
        <taxon>Sar</taxon>
        <taxon>Alveolata</taxon>
        <taxon>Apicomplexa</taxon>
        <taxon>Conoidasida</taxon>
        <taxon>Coccidia</taxon>
        <taxon>Eucoccidiorida</taxon>
        <taxon>Eimeriorina</taxon>
        <taxon>Eimeriidae</taxon>
        <taxon>Eimeria</taxon>
    </lineage>
</organism>
<feature type="compositionally biased region" description="Low complexity" evidence="1">
    <location>
        <begin position="1030"/>
        <end position="1054"/>
    </location>
</feature>
<dbReference type="OrthoDB" id="347833at2759"/>
<feature type="compositionally biased region" description="Basic and acidic residues" evidence="1">
    <location>
        <begin position="486"/>
        <end position="514"/>
    </location>
</feature>
<reference evidence="2" key="2">
    <citation type="submission" date="2013-10" db="EMBL/GenBank/DDBJ databases">
        <authorList>
            <person name="Aslett M."/>
        </authorList>
    </citation>
    <scope>NUCLEOTIDE SEQUENCE [LARGE SCALE GENOMIC DNA]</scope>
    <source>
        <strain evidence="2">Houghton</strain>
    </source>
</reference>
<feature type="region of interest" description="Disordered" evidence="1">
    <location>
        <begin position="611"/>
        <end position="639"/>
    </location>
</feature>
<feature type="compositionally biased region" description="Low complexity" evidence="1">
    <location>
        <begin position="623"/>
        <end position="639"/>
    </location>
</feature>
<reference evidence="2" key="1">
    <citation type="submission" date="2013-10" db="EMBL/GenBank/DDBJ databases">
        <title>Genomic analysis of the causative agents of coccidiosis in chickens.</title>
        <authorList>
            <person name="Reid A.J."/>
            <person name="Blake D."/>
            <person name="Billington K."/>
            <person name="Browne H."/>
            <person name="Dunn M."/>
            <person name="Hung S."/>
            <person name="Kawahara F."/>
            <person name="Miranda-Saavedra D."/>
            <person name="Mourier T."/>
            <person name="Nagra H."/>
            <person name="Otto T.D."/>
            <person name="Rawlings N."/>
            <person name="Sanchez A."/>
            <person name="Sanders M."/>
            <person name="Subramaniam C."/>
            <person name="Tay Y."/>
            <person name="Dear P."/>
            <person name="Doerig C."/>
            <person name="Gruber A."/>
            <person name="Parkinson J."/>
            <person name="Shirley M."/>
            <person name="Wan K.L."/>
            <person name="Berriman M."/>
            <person name="Tomley F."/>
            <person name="Pain A."/>
        </authorList>
    </citation>
    <scope>NUCLEOTIDE SEQUENCE [LARGE SCALE GENOMIC DNA]</scope>
    <source>
        <strain evidence="2">Houghton</strain>
    </source>
</reference>
<accession>U6L8M5</accession>
<dbReference type="EMBL" id="HG710483">
    <property type="protein sequence ID" value="CDJ46782.1"/>
    <property type="molecule type" value="Genomic_DNA"/>
</dbReference>
<feature type="compositionally biased region" description="Low complexity" evidence="1">
    <location>
        <begin position="433"/>
        <end position="447"/>
    </location>
</feature>
<feature type="region of interest" description="Disordered" evidence="1">
    <location>
        <begin position="482"/>
        <end position="514"/>
    </location>
</feature>
<dbReference type="AlphaFoldDB" id="U6L8M5"/>
<feature type="region of interest" description="Disordered" evidence="1">
    <location>
        <begin position="423"/>
        <end position="448"/>
    </location>
</feature>
<keyword evidence="3" id="KW-1185">Reference proteome</keyword>
<feature type="compositionally biased region" description="Low complexity" evidence="1">
    <location>
        <begin position="13"/>
        <end position="44"/>
    </location>
</feature>
<sequence length="1169" mass="125773">MEQKQQDGGGAGQQQQLHQQQQQQQEQQQQQQKPQQQHRLQQQRPVFRVELPRELLFKPLLPAAVQDALGAPAETPEISLQEAAVKAVEAWIHPTSVAAAAAAPAAAAGEEWQATDKQDETHEDSTLLLAARLSALFRFFASKETDPLAVQTLGSCLPSLLRSVSSVLPSLFKGANGSKRLKLSVAAAANAAAAATNPSAAAASAGAPPSHVVYGQYAFDFSREFGACLSGVSTAPPSTSEGPLPLPAVAGITFPVLAFPKTRNAAPDAAAAAASAAAAPDQPASRAAAAAAAAADAAAAGVASLAYEEVGEGAVVTLVGPGLRLAVLECIGCLVRQASGREAYMWLVEGLTSAEVSVHLKGVLLPGLIAAAAKVKRKRDRFTTQLCSLLLNKTLPIKNPKAGTRGLAKMLPAAAQRVLNMQTKQRASEHNQPHQNHQHQQQQQQQQLIRGSFPVLGAGEDMSLPLRLLLLAHAARALAAALDQPRGPEETEKETEKEAESNESETAKDNDKQHDEPLVALHTLQSVIYKALELSVPFLPDPYMASAAASALYQQQQQHPVQQQHGELQQQLVLRRDWHQQCLRLMSLPQRSCKCLCAAVQRVLRNPLSSPGPITSSREIQHEQQQQQQQLQQHQQQHQQQQQHWASDDLFLWAAVDALSIQCSLLMTRGEETVISSLQRLNVCAAPPPKQGDMEVGPMGCACQVYAQLILQLGGPCPVPSPICTSHRSIWALKAACIFMQHADAAAAAAAGAGVARQQQQQQQQQQAHLEAATEDAGIWDEARWLLQRKAEQLLVFGVSLLPVVLQQQPQLFHTAHSYPAHPALLLLQLLPQMASGSTSCCRAFLLLSGAGVLLNSQDECFISAFGLMNSAAKSASENPNENVSFLRGGDLTLLYRCVCLMTAVFSWRAQTFLFQSLLSPKEHPLPDAACSAVLMLLKQRWVREVTEQYERQQQQQQGRLTGGMEVPAADAAAADAECTDDLNFGVLAFVVTSQLINRHEPIAEGSERLSCVLNWLKLVLSARSSGNDSSTNGYSSNHSSSNGYSSNHSSSSSEGDVGPFHRMGLLLLQRHSQSLLGALDRLASQMDAEELLTQQPQQQAPFLLGGKAPTTADKIELVKPCIGSGKMNAAVEQRLRLELIGMLLKEVRSLMQKAMPALASLKSRLPSS</sequence>
<evidence type="ECO:0000313" key="3">
    <source>
        <dbReference type="Proteomes" id="UP000030750"/>
    </source>
</evidence>
<dbReference type="InterPro" id="IPR052145">
    <property type="entry name" value="Mediator/Homeobox_domain"/>
</dbReference>
<feature type="region of interest" description="Disordered" evidence="1">
    <location>
        <begin position="1"/>
        <end position="44"/>
    </location>
</feature>
<dbReference type="PANTHER" id="PTHR24330:SF19">
    <property type="entry name" value="MEDIATOR OF RNA POLYMERASE II TRANSCRIPTION SUBUNIT 29"/>
    <property type="match status" value="1"/>
</dbReference>
<feature type="region of interest" description="Disordered" evidence="1">
    <location>
        <begin position="1026"/>
        <end position="1057"/>
    </location>
</feature>
<protein>
    <submittedName>
        <fullName evidence="2">Uncharacterized protein</fullName>
    </submittedName>
</protein>
<dbReference type="VEuPathDB" id="ToxoDB:EBH_0013460"/>